<dbReference type="AlphaFoldDB" id="A0A426UC47"/>
<evidence type="ECO:0000313" key="2">
    <source>
        <dbReference type="EMBL" id="RRR78461.1"/>
    </source>
</evidence>
<evidence type="ECO:0000313" key="3">
    <source>
        <dbReference type="Proteomes" id="UP000280307"/>
    </source>
</evidence>
<dbReference type="PANTHER" id="PTHR34677:SF3">
    <property type="entry name" value="BACTERIAL IG-LIKE DOMAIN-CONTAINING PROTEIN"/>
    <property type="match status" value="1"/>
</dbReference>
<dbReference type="InterPro" id="IPR044048">
    <property type="entry name" value="Big_12"/>
</dbReference>
<protein>
    <recommendedName>
        <fullName evidence="1">Bacterial Ig-like domain-containing protein</fullName>
    </recommendedName>
</protein>
<feature type="domain" description="Bacterial Ig-like" evidence="1">
    <location>
        <begin position="2"/>
        <end position="91"/>
    </location>
</feature>
<accession>A0A426UC47</accession>
<gene>
    <name evidence="2" type="ORF">EI684_00255</name>
</gene>
<comment type="caution">
    <text evidence="2">The sequence shown here is derived from an EMBL/GenBank/DDBJ whole genome shotgun (WGS) entry which is preliminary data.</text>
</comment>
<dbReference type="Proteomes" id="UP000280307">
    <property type="component" value="Unassembled WGS sequence"/>
</dbReference>
<dbReference type="EMBL" id="RSAS01000014">
    <property type="protein sequence ID" value="RRR78461.1"/>
    <property type="molecule type" value="Genomic_DNA"/>
</dbReference>
<proteinExistence type="predicted"/>
<reference evidence="2 3" key="1">
    <citation type="submission" date="2018-12" db="EMBL/GenBank/DDBJ databases">
        <title>Genome Sequence of Candidatus Viridilinea halotolerans isolated from saline sulfide-rich spring.</title>
        <authorList>
            <person name="Grouzdev D.S."/>
            <person name="Burganskaya E.I."/>
            <person name="Krutkina M.S."/>
            <person name="Sukhacheva M.V."/>
            <person name="Gorlenko V.M."/>
        </authorList>
    </citation>
    <scope>NUCLEOTIDE SEQUENCE [LARGE SCALE GENOMIC DNA]</scope>
    <source>
        <strain evidence="2">Chok-6</strain>
    </source>
</reference>
<evidence type="ECO:0000259" key="1">
    <source>
        <dbReference type="Pfam" id="PF19078"/>
    </source>
</evidence>
<dbReference type="Pfam" id="PF19078">
    <property type="entry name" value="Big_12"/>
    <property type="match status" value="1"/>
</dbReference>
<organism evidence="2 3">
    <name type="scientific">Candidatus Viridilinea halotolerans</name>
    <dbReference type="NCBI Taxonomy" id="2491704"/>
    <lineage>
        <taxon>Bacteria</taxon>
        <taxon>Bacillati</taxon>
        <taxon>Chloroflexota</taxon>
        <taxon>Chloroflexia</taxon>
        <taxon>Chloroflexales</taxon>
        <taxon>Chloroflexineae</taxon>
        <taxon>Oscillochloridaceae</taxon>
        <taxon>Candidatus Viridilinea</taxon>
    </lineage>
</organism>
<sequence length="128" mass="12936">MDRIAPTVTLSSTAPDPTNCSAIPFSATFSKVVTGLVASDISVTNGTVSSFRGSGATYSFTVAPHSAGLVTVSIGANVAHDAVGNGNLAATAIIRTATSLPTPNQPTWLVMLYLAGDDVAPNARERSG</sequence>
<dbReference type="PANTHER" id="PTHR34677">
    <property type="match status" value="1"/>
</dbReference>
<name>A0A426UC47_9CHLR</name>